<evidence type="ECO:0000256" key="1">
    <source>
        <dbReference type="ARBA" id="ARBA00023125"/>
    </source>
</evidence>
<dbReference type="Pfam" id="PF00440">
    <property type="entry name" value="TetR_N"/>
    <property type="match status" value="1"/>
</dbReference>
<keyword evidence="5" id="KW-1185">Reference proteome</keyword>
<evidence type="ECO:0000313" key="4">
    <source>
        <dbReference type="EMBL" id="TCK89143.1"/>
    </source>
</evidence>
<dbReference type="OrthoDB" id="9780939at2"/>
<name>A0A4R1MGW0_9FIRM</name>
<dbReference type="InterPro" id="IPR001647">
    <property type="entry name" value="HTH_TetR"/>
</dbReference>
<protein>
    <submittedName>
        <fullName evidence="4">TetR family transcriptional regulator</fullName>
    </submittedName>
</protein>
<proteinExistence type="predicted"/>
<feature type="DNA-binding region" description="H-T-H motif" evidence="2">
    <location>
        <begin position="33"/>
        <end position="52"/>
    </location>
</feature>
<organism evidence="4 5">
    <name type="scientific">Natranaerovirga hydrolytica</name>
    <dbReference type="NCBI Taxonomy" id="680378"/>
    <lineage>
        <taxon>Bacteria</taxon>
        <taxon>Bacillati</taxon>
        <taxon>Bacillota</taxon>
        <taxon>Clostridia</taxon>
        <taxon>Lachnospirales</taxon>
        <taxon>Natranaerovirgaceae</taxon>
        <taxon>Natranaerovirga</taxon>
    </lineage>
</organism>
<dbReference type="SUPFAM" id="SSF48498">
    <property type="entry name" value="Tetracyclin repressor-like, C-terminal domain"/>
    <property type="match status" value="1"/>
</dbReference>
<sequence>MNSLFLKIDIEKQVRIINAGLDVFSKYPFKHALTEDIASQAGIAKGSLFQYFKNKRTFYIYLYDYALQKLGEKVNTRFDFTETDIFEIVQKGMLLKLRLLEDYPYLYNFILQANQEKDEILAKAIQEINTLSEIDMMERLFKNVDRSKFKKGINVKDLLKRINWCSEGLRQEGIMQGKTYQDMKEEAMDLIEFFKRSVYLEEFFKRGGKL</sequence>
<comment type="caution">
    <text evidence="4">The sequence shown here is derived from an EMBL/GenBank/DDBJ whole genome shotgun (WGS) entry which is preliminary data.</text>
</comment>
<dbReference type="InterPro" id="IPR050624">
    <property type="entry name" value="HTH-type_Tx_Regulator"/>
</dbReference>
<dbReference type="GO" id="GO:0003677">
    <property type="term" value="F:DNA binding"/>
    <property type="evidence" value="ECO:0007669"/>
    <property type="project" value="UniProtKB-UniRule"/>
</dbReference>
<dbReference type="PANTHER" id="PTHR43479:SF11">
    <property type="entry name" value="ACREF_ENVCD OPERON REPRESSOR-RELATED"/>
    <property type="match status" value="1"/>
</dbReference>
<dbReference type="SUPFAM" id="SSF46689">
    <property type="entry name" value="Homeodomain-like"/>
    <property type="match status" value="1"/>
</dbReference>
<dbReference type="Gene3D" id="1.10.10.60">
    <property type="entry name" value="Homeodomain-like"/>
    <property type="match status" value="1"/>
</dbReference>
<keyword evidence="1 2" id="KW-0238">DNA-binding</keyword>
<dbReference type="RefSeq" id="WP_132283221.1">
    <property type="nucleotide sequence ID" value="NZ_SMGQ01000016.1"/>
</dbReference>
<dbReference type="AlphaFoldDB" id="A0A4R1MGW0"/>
<dbReference type="Gene3D" id="1.10.357.10">
    <property type="entry name" value="Tetracycline Repressor, domain 2"/>
    <property type="match status" value="1"/>
</dbReference>
<dbReference type="InterPro" id="IPR036271">
    <property type="entry name" value="Tet_transcr_reg_TetR-rel_C_sf"/>
</dbReference>
<dbReference type="PANTHER" id="PTHR43479">
    <property type="entry name" value="ACREF/ENVCD OPERON REPRESSOR-RELATED"/>
    <property type="match status" value="1"/>
</dbReference>
<accession>A0A4R1MGW0</accession>
<gene>
    <name evidence="4" type="ORF">EDC19_2561</name>
</gene>
<dbReference type="PROSITE" id="PS50977">
    <property type="entry name" value="HTH_TETR_2"/>
    <property type="match status" value="1"/>
</dbReference>
<dbReference type="PRINTS" id="PR00455">
    <property type="entry name" value="HTHTETR"/>
</dbReference>
<evidence type="ECO:0000259" key="3">
    <source>
        <dbReference type="PROSITE" id="PS50977"/>
    </source>
</evidence>
<evidence type="ECO:0000313" key="5">
    <source>
        <dbReference type="Proteomes" id="UP000294545"/>
    </source>
</evidence>
<dbReference type="EMBL" id="SMGQ01000016">
    <property type="protein sequence ID" value="TCK89143.1"/>
    <property type="molecule type" value="Genomic_DNA"/>
</dbReference>
<evidence type="ECO:0000256" key="2">
    <source>
        <dbReference type="PROSITE-ProRule" id="PRU00335"/>
    </source>
</evidence>
<dbReference type="InterPro" id="IPR009057">
    <property type="entry name" value="Homeodomain-like_sf"/>
</dbReference>
<dbReference type="Proteomes" id="UP000294545">
    <property type="component" value="Unassembled WGS sequence"/>
</dbReference>
<feature type="domain" description="HTH tetR-type" evidence="3">
    <location>
        <begin position="10"/>
        <end position="70"/>
    </location>
</feature>
<reference evidence="4 5" key="1">
    <citation type="submission" date="2019-03" db="EMBL/GenBank/DDBJ databases">
        <title>Genomic Encyclopedia of Type Strains, Phase IV (KMG-IV): sequencing the most valuable type-strain genomes for metagenomic binning, comparative biology and taxonomic classification.</title>
        <authorList>
            <person name="Goeker M."/>
        </authorList>
    </citation>
    <scope>NUCLEOTIDE SEQUENCE [LARGE SCALE GENOMIC DNA]</scope>
    <source>
        <strain evidence="4 5">DSM 24176</strain>
    </source>
</reference>